<evidence type="ECO:0008006" key="4">
    <source>
        <dbReference type="Google" id="ProtNLM"/>
    </source>
</evidence>
<evidence type="ECO:0000313" key="2">
    <source>
        <dbReference type="EMBL" id="NDK89855.1"/>
    </source>
</evidence>
<proteinExistence type="predicted"/>
<feature type="region of interest" description="Disordered" evidence="1">
    <location>
        <begin position="45"/>
        <end position="73"/>
    </location>
</feature>
<dbReference type="AlphaFoldDB" id="A0A7K3LNN2"/>
<evidence type="ECO:0000313" key="3">
    <source>
        <dbReference type="Proteomes" id="UP000466307"/>
    </source>
</evidence>
<feature type="compositionally biased region" description="Low complexity" evidence="1">
    <location>
        <begin position="48"/>
        <end position="67"/>
    </location>
</feature>
<comment type="caution">
    <text evidence="2">The sequence shown here is derived from an EMBL/GenBank/DDBJ whole genome shotgun (WGS) entry which is preliminary data.</text>
</comment>
<protein>
    <recommendedName>
        <fullName evidence="4">Pentapeptide repeat-containing protein</fullName>
    </recommendedName>
</protein>
<evidence type="ECO:0000256" key="1">
    <source>
        <dbReference type="SAM" id="MobiDB-lite"/>
    </source>
</evidence>
<organism evidence="2 3">
    <name type="scientific">Gordonia desulfuricans</name>
    <dbReference type="NCBI Taxonomy" id="89051"/>
    <lineage>
        <taxon>Bacteria</taxon>
        <taxon>Bacillati</taxon>
        <taxon>Actinomycetota</taxon>
        <taxon>Actinomycetes</taxon>
        <taxon>Mycobacteriales</taxon>
        <taxon>Gordoniaceae</taxon>
        <taxon>Gordonia</taxon>
    </lineage>
</organism>
<dbReference type="EMBL" id="JAADZU010000025">
    <property type="protein sequence ID" value="NDK89855.1"/>
    <property type="molecule type" value="Genomic_DNA"/>
</dbReference>
<dbReference type="SUPFAM" id="SSF141571">
    <property type="entry name" value="Pentapeptide repeat-like"/>
    <property type="match status" value="1"/>
</dbReference>
<keyword evidence="3" id="KW-1185">Reference proteome</keyword>
<sequence>MNFSGMNFSGMNFSGMNSSAVNLSAADLTAADDLVEKCCGQASFRIASRSTPSPSRSRSSPITSGGSNRMTLP</sequence>
<accession>A0A7K3LNN2</accession>
<reference evidence="2 3" key="1">
    <citation type="submission" date="2020-01" db="EMBL/GenBank/DDBJ databases">
        <title>Investigation of new actinobacteria for the biodesulphurisation of diesel fuel.</title>
        <authorList>
            <person name="Athi Narayanan S.M."/>
        </authorList>
    </citation>
    <scope>NUCLEOTIDE SEQUENCE [LARGE SCALE GENOMIC DNA]</scope>
    <source>
        <strain evidence="2 3">213E</strain>
    </source>
</reference>
<name>A0A7K3LNN2_9ACTN</name>
<dbReference type="Gene3D" id="2.160.20.80">
    <property type="entry name" value="E3 ubiquitin-protein ligase SopA"/>
    <property type="match status" value="1"/>
</dbReference>
<dbReference type="Proteomes" id="UP000466307">
    <property type="component" value="Unassembled WGS sequence"/>
</dbReference>
<gene>
    <name evidence="2" type="ORF">GYA93_09730</name>
</gene>